<dbReference type="GO" id="GO:0019933">
    <property type="term" value="P:cAMP-mediated signaling"/>
    <property type="evidence" value="ECO:0007669"/>
    <property type="project" value="Ensembl"/>
</dbReference>
<evidence type="ECO:0000259" key="3">
    <source>
        <dbReference type="Pfam" id="PF03281"/>
    </source>
</evidence>
<dbReference type="GO" id="GO:0031491">
    <property type="term" value="F:nucleosome binding"/>
    <property type="evidence" value="ECO:0007669"/>
    <property type="project" value="Ensembl"/>
</dbReference>
<dbReference type="GO" id="GO:0140693">
    <property type="term" value="F:molecular condensate scaffold activity"/>
    <property type="evidence" value="ECO:0007669"/>
    <property type="project" value="Ensembl"/>
</dbReference>
<dbReference type="GeneID" id="114593874"/>
<dbReference type="InterPro" id="IPR046906">
    <property type="entry name" value="Mab-21_HhH/H2TH-like"/>
</dbReference>
<dbReference type="GO" id="GO:2000042">
    <property type="term" value="P:negative regulation of double-strand break repair via homologous recombination"/>
    <property type="evidence" value="ECO:0007669"/>
    <property type="project" value="Ensembl"/>
</dbReference>
<dbReference type="InterPro" id="IPR046903">
    <property type="entry name" value="Mab-21-like_nuc_Trfase"/>
</dbReference>
<dbReference type="Gene3D" id="3.30.460.90">
    <property type="match status" value="1"/>
</dbReference>
<dbReference type="GO" id="GO:0016604">
    <property type="term" value="C:nuclear body"/>
    <property type="evidence" value="ECO:0007669"/>
    <property type="project" value="Ensembl"/>
</dbReference>
<dbReference type="GO" id="GO:0002230">
    <property type="term" value="P:positive regulation of defense response to virus by host"/>
    <property type="evidence" value="ECO:0007669"/>
    <property type="project" value="Ensembl"/>
</dbReference>
<dbReference type="GO" id="GO:0032481">
    <property type="term" value="P:positive regulation of type I interferon production"/>
    <property type="evidence" value="ECO:0007669"/>
    <property type="project" value="Ensembl"/>
</dbReference>
<evidence type="ECO:0000259" key="4">
    <source>
        <dbReference type="Pfam" id="PF20266"/>
    </source>
</evidence>
<dbReference type="GO" id="GO:0019934">
    <property type="term" value="P:cGMP-mediated signaling"/>
    <property type="evidence" value="ECO:0007669"/>
    <property type="project" value="Ensembl"/>
</dbReference>
<protein>
    <submittedName>
        <fullName evidence="5">Cyclic GMP-AMP synthase</fullName>
    </submittedName>
</protein>
<dbReference type="Pfam" id="PF03281">
    <property type="entry name" value="Mab-21"/>
    <property type="match status" value="1"/>
</dbReference>
<dbReference type="GO" id="GO:0140896">
    <property type="term" value="P:cGAS/STING signaling pathway"/>
    <property type="evidence" value="ECO:0007669"/>
    <property type="project" value="Ensembl"/>
</dbReference>
<dbReference type="Proteomes" id="UP000472272">
    <property type="component" value="Chromosome 3"/>
</dbReference>
<dbReference type="PANTHER" id="PTHR10656:SF35">
    <property type="entry name" value="CYCLIC GMP-AMP SYNTHASE"/>
    <property type="match status" value="1"/>
</dbReference>
<feature type="domain" description="Mab-21-like nucleotidyltransferase" evidence="3">
    <location>
        <begin position="357"/>
        <end position="542"/>
    </location>
</feature>
<dbReference type="SMART" id="SM01265">
    <property type="entry name" value="Mab-21"/>
    <property type="match status" value="1"/>
</dbReference>
<dbReference type="GO" id="GO:0035861">
    <property type="term" value="C:site of double-strand break"/>
    <property type="evidence" value="ECO:0007669"/>
    <property type="project" value="Ensembl"/>
</dbReference>
<dbReference type="InterPro" id="IPR024810">
    <property type="entry name" value="MAB21L/cGLR"/>
</dbReference>
<dbReference type="GO" id="GO:0050863">
    <property type="term" value="P:regulation of T cell activation"/>
    <property type="evidence" value="ECO:0007669"/>
    <property type="project" value="Ensembl"/>
</dbReference>
<feature type="compositionally biased region" description="Low complexity" evidence="2">
    <location>
        <begin position="195"/>
        <end position="206"/>
    </location>
</feature>
<dbReference type="GO" id="GO:0051607">
    <property type="term" value="P:defense response to virus"/>
    <property type="evidence" value="ECO:0007669"/>
    <property type="project" value="Ensembl"/>
</dbReference>
<dbReference type="FunFam" id="1.10.1410.40:FF:000007">
    <property type="entry name" value="Cyclic GMP-AMP synthase"/>
    <property type="match status" value="1"/>
</dbReference>
<feature type="compositionally biased region" description="Polar residues" evidence="2">
    <location>
        <begin position="10"/>
        <end position="23"/>
    </location>
</feature>
<dbReference type="OMA" id="RTWCEST"/>
<dbReference type="GO" id="GO:0042803">
    <property type="term" value="F:protein homodimerization activity"/>
    <property type="evidence" value="ECO:0007669"/>
    <property type="project" value="Ensembl"/>
</dbReference>
<feature type="domain" description="Mab-21-like HhH/H2TH-like" evidence="4">
    <location>
        <begin position="558"/>
        <end position="660"/>
    </location>
</feature>
<keyword evidence="6" id="KW-1185">Reference proteome</keyword>
<reference evidence="5" key="3">
    <citation type="submission" date="2025-09" db="UniProtKB">
        <authorList>
            <consortium name="Ensembl"/>
        </authorList>
    </citation>
    <scope>IDENTIFICATION</scope>
</reference>
<dbReference type="GeneTree" id="ENSGT01050000244827"/>
<evidence type="ECO:0000313" key="6">
    <source>
        <dbReference type="Proteomes" id="UP000472272"/>
    </source>
</evidence>
<feature type="region of interest" description="Disordered" evidence="2">
    <location>
        <begin position="193"/>
        <end position="222"/>
    </location>
</feature>
<dbReference type="GO" id="GO:0005829">
    <property type="term" value="C:cytosol"/>
    <property type="evidence" value="ECO:0007669"/>
    <property type="project" value="Ensembl"/>
</dbReference>
<dbReference type="GO" id="GO:2000774">
    <property type="term" value="P:positive regulation of cellular senescence"/>
    <property type="evidence" value="ECO:0007669"/>
    <property type="project" value="Ensembl"/>
</dbReference>
<dbReference type="Gene3D" id="1.10.1410.40">
    <property type="match status" value="1"/>
</dbReference>
<dbReference type="AlphaFoldDB" id="A0A670IC58"/>
<dbReference type="CTD" id="115004"/>
<reference evidence="5" key="2">
    <citation type="submission" date="2025-08" db="UniProtKB">
        <authorList>
            <consortium name="Ensembl"/>
        </authorList>
    </citation>
    <scope>IDENTIFICATION</scope>
</reference>
<dbReference type="RefSeq" id="XP_028578599.1">
    <property type="nucleotide sequence ID" value="XM_028722766.1"/>
</dbReference>
<dbReference type="GO" id="GO:0002637">
    <property type="term" value="P:regulation of immunoglobulin production"/>
    <property type="evidence" value="ECO:0007669"/>
    <property type="project" value="Ensembl"/>
</dbReference>
<evidence type="ECO:0000256" key="2">
    <source>
        <dbReference type="SAM" id="MobiDB-lite"/>
    </source>
</evidence>
<organism evidence="5 6">
    <name type="scientific">Podarcis muralis</name>
    <name type="common">Wall lizard</name>
    <name type="synonym">Lacerta muralis</name>
    <dbReference type="NCBI Taxonomy" id="64176"/>
    <lineage>
        <taxon>Eukaryota</taxon>
        <taxon>Metazoa</taxon>
        <taxon>Chordata</taxon>
        <taxon>Craniata</taxon>
        <taxon>Vertebrata</taxon>
        <taxon>Euteleostomi</taxon>
        <taxon>Lepidosauria</taxon>
        <taxon>Squamata</taxon>
        <taxon>Bifurcata</taxon>
        <taxon>Unidentata</taxon>
        <taxon>Episquamata</taxon>
        <taxon>Laterata</taxon>
        <taxon>Lacertibaenia</taxon>
        <taxon>Lacertidae</taxon>
        <taxon>Podarcis</taxon>
    </lineage>
</organism>
<feature type="compositionally biased region" description="Basic and acidic residues" evidence="2">
    <location>
        <begin position="88"/>
        <end position="105"/>
    </location>
</feature>
<dbReference type="OrthoDB" id="6054650at2759"/>
<dbReference type="KEGG" id="pmua:114593874"/>
<dbReference type="GO" id="GO:0061501">
    <property type="term" value="F:2',3'-cyclic GMP-AMP synthase activity"/>
    <property type="evidence" value="ECO:0007669"/>
    <property type="project" value="Ensembl"/>
</dbReference>
<evidence type="ECO:0000313" key="5">
    <source>
        <dbReference type="Ensembl" id="ENSPMRP00000009296.1"/>
    </source>
</evidence>
<dbReference type="Ensembl" id="ENSPMRT00000009922.1">
    <property type="protein sequence ID" value="ENSPMRP00000009296.1"/>
    <property type="gene ID" value="ENSPMRG00000006256.1"/>
</dbReference>
<dbReference type="GO" id="GO:0005546">
    <property type="term" value="F:phosphatidylinositol-4,5-bisphosphate binding"/>
    <property type="evidence" value="ECO:0007669"/>
    <property type="project" value="Ensembl"/>
</dbReference>
<comment type="similarity">
    <text evidence="1">Belongs to the mab-21 family.</text>
</comment>
<feature type="region of interest" description="Disordered" evidence="2">
    <location>
        <begin position="236"/>
        <end position="308"/>
    </location>
</feature>
<dbReference type="GO" id="GO:0005886">
    <property type="term" value="C:plasma membrane"/>
    <property type="evidence" value="ECO:0007669"/>
    <property type="project" value="Ensembl"/>
</dbReference>
<dbReference type="GO" id="GO:0003690">
    <property type="term" value="F:double-stranded DNA binding"/>
    <property type="evidence" value="ECO:0007669"/>
    <property type="project" value="Ensembl"/>
</dbReference>
<dbReference type="GO" id="GO:0008340">
    <property type="term" value="P:determination of adult lifespan"/>
    <property type="evidence" value="ECO:0007669"/>
    <property type="project" value="Ensembl"/>
</dbReference>
<feature type="region of interest" description="Disordered" evidence="2">
    <location>
        <begin position="1"/>
        <end position="174"/>
    </location>
</feature>
<dbReference type="PANTHER" id="PTHR10656">
    <property type="entry name" value="CELL FATE DETERMINING PROTEIN MAB21-RELATED"/>
    <property type="match status" value="1"/>
</dbReference>
<dbReference type="GO" id="GO:0038001">
    <property type="term" value="P:paracrine signaling"/>
    <property type="evidence" value="ECO:0007669"/>
    <property type="project" value="Ensembl"/>
</dbReference>
<proteinExistence type="inferred from homology"/>
<reference evidence="5 6" key="1">
    <citation type="journal article" date="2019" name="Proc. Natl. Acad. Sci. U.S.A.">
        <title>Regulatory changes in pterin and carotenoid genes underlie balanced color polymorphisms in the wall lizard.</title>
        <authorList>
            <person name="Andrade P."/>
            <person name="Pinho C."/>
            <person name="Perez I de Lanuza G."/>
            <person name="Afonso S."/>
            <person name="Brejcha J."/>
            <person name="Rubin C.J."/>
            <person name="Wallerman O."/>
            <person name="Pereira P."/>
            <person name="Sabatino S.J."/>
            <person name="Bellati A."/>
            <person name="Pellitteri-Rosa D."/>
            <person name="Bosakova Z."/>
            <person name="Bunikis I."/>
            <person name="Carretero M.A."/>
            <person name="Feiner N."/>
            <person name="Marsik P."/>
            <person name="Pauperio F."/>
            <person name="Salvi D."/>
            <person name="Soler L."/>
            <person name="While G.M."/>
            <person name="Uller T."/>
            <person name="Font E."/>
            <person name="Andersson L."/>
            <person name="Carneiro M."/>
        </authorList>
    </citation>
    <scope>NUCLEOTIDE SEQUENCE</scope>
</reference>
<gene>
    <name evidence="5" type="primary">CGAS</name>
</gene>
<sequence>MWRGGRGAPTQETLSSAARTSFSGAMGRGGAGRGARKGEAAPAAKGDGGTAGSKGRGEGRRGDEGDRRASQQAGKGVAASSGRKTSQKKKEPDQAKSKLAPEEPGLRQALGKLALGAGERADAEEPLQAANGAAAQSGKKGSQKEPPDQGKAVGGARRKLKSTFAPEEPGANGIPSLIQALGMCTILAEERPKAEAANGAAAPSGKKAPRKEKGAQKAQEAEPAMCALVKVEPAPRGSAVVAPNKRVASQKAKPLPKEEEEVGQPGKESASTGRRASREREQEKAGKEAGARGKLLPKEPGPRGNRSLRQVLEKLRLAKEERSKAAQLVNTVRDILVKAIKSEACFSCVEVLGTGSYYEHLKISNPNEFDIMLKVPDMRVELEPCNIAASGAFFYVKLKRNPGEKAYLAKFLDDKMHLSSSDMLSALRNIIVEEVKKNKDLNGEVHVERKKPGCPAVTVLIGKPPSVISVDIILALEFRHRTWCESTKNGLDITGWLGRKVKNAFLNEPLYLVPKIAKDGKCLIENTWRLSFSHIEKAIMTNHGNSKTCCEKNGQKCCRKDCLKLLKYLLEQLKTKHENRNQFEKFHSYFAKTAFLHACTKWSRDDEWLAANFHECFNRLLDYFVGCLRAAELKHFFIPEFNLLQTVEKTKCNALAKVIESEQNNMFPIFFL</sequence>
<name>A0A670IC58_PODMU</name>
<dbReference type="GO" id="GO:0160049">
    <property type="term" value="P:negative regulation of cGAS/STING signaling pathway"/>
    <property type="evidence" value="ECO:0007669"/>
    <property type="project" value="Ensembl"/>
</dbReference>
<dbReference type="GO" id="GO:0006281">
    <property type="term" value="P:DNA repair"/>
    <property type="evidence" value="ECO:0007669"/>
    <property type="project" value="Ensembl"/>
</dbReference>
<feature type="compositionally biased region" description="Basic and acidic residues" evidence="2">
    <location>
        <begin position="55"/>
        <end position="69"/>
    </location>
</feature>
<accession>A0A670IC58</accession>
<evidence type="ECO:0000256" key="1">
    <source>
        <dbReference type="ARBA" id="ARBA00008307"/>
    </source>
</evidence>
<dbReference type="Pfam" id="PF20266">
    <property type="entry name" value="Mab-21_C"/>
    <property type="match status" value="1"/>
</dbReference>
<dbReference type="GO" id="GO:0071360">
    <property type="term" value="P:cellular response to exogenous dsRNA"/>
    <property type="evidence" value="ECO:0007669"/>
    <property type="project" value="Ensembl"/>
</dbReference>
<dbReference type="GO" id="GO:0160004">
    <property type="term" value="F:poly-ADP-D-ribose modification-dependent protein binding"/>
    <property type="evidence" value="ECO:0007669"/>
    <property type="project" value="Ensembl"/>
</dbReference>
<feature type="compositionally biased region" description="Basic and acidic residues" evidence="2">
    <location>
        <begin position="276"/>
        <end position="301"/>
    </location>
</feature>